<evidence type="ECO:0000259" key="2">
    <source>
        <dbReference type="Pfam" id="PF00753"/>
    </source>
</evidence>
<evidence type="ECO:0000313" key="3">
    <source>
        <dbReference type="EMBL" id="MXV19203.1"/>
    </source>
</evidence>
<comment type="caution">
    <text evidence="3">The sequence shown here is derived from an EMBL/GenBank/DDBJ whole genome shotgun (WGS) entry which is preliminary data.</text>
</comment>
<dbReference type="PANTHER" id="PTHR30619">
    <property type="entry name" value="DNA INTERNALIZATION/COMPETENCE PROTEIN COMEC/REC2"/>
    <property type="match status" value="1"/>
</dbReference>
<gene>
    <name evidence="3" type="ORF">GLX28_06100</name>
</gene>
<name>A0A6I4YPZ5_9DEIO</name>
<dbReference type="InterPro" id="IPR052159">
    <property type="entry name" value="Competence_DNA_uptake"/>
</dbReference>
<dbReference type="SUPFAM" id="SSF56281">
    <property type="entry name" value="Metallo-hydrolase/oxidoreductase"/>
    <property type="match status" value="1"/>
</dbReference>
<dbReference type="InterPro" id="IPR001279">
    <property type="entry name" value="Metallo-B-lactamas"/>
</dbReference>
<dbReference type="InterPro" id="IPR036866">
    <property type="entry name" value="RibonucZ/Hydroxyglut_hydro"/>
</dbReference>
<evidence type="ECO:0000313" key="4">
    <source>
        <dbReference type="Proteomes" id="UP000430519"/>
    </source>
</evidence>
<dbReference type="Gene3D" id="3.60.15.10">
    <property type="entry name" value="Ribonuclease Z/Hydroxyacylglutathione hydrolase-like"/>
    <property type="match status" value="1"/>
</dbReference>
<dbReference type="EMBL" id="WVHK01000015">
    <property type="protein sequence ID" value="MXV19203.1"/>
    <property type="molecule type" value="Genomic_DNA"/>
</dbReference>
<protein>
    <submittedName>
        <fullName evidence="3">MBL fold metallo-hydrolase</fullName>
    </submittedName>
</protein>
<organism evidence="3 4">
    <name type="scientific">Deinococcus xianganensis</name>
    <dbReference type="NCBI Taxonomy" id="1507289"/>
    <lineage>
        <taxon>Bacteria</taxon>
        <taxon>Thermotogati</taxon>
        <taxon>Deinococcota</taxon>
        <taxon>Deinococci</taxon>
        <taxon>Deinococcales</taxon>
        <taxon>Deinococcaceae</taxon>
        <taxon>Deinococcus</taxon>
    </lineage>
</organism>
<proteinExistence type="predicted"/>
<dbReference type="PANTHER" id="PTHR30619:SF1">
    <property type="entry name" value="RECOMBINATION PROTEIN 2"/>
    <property type="match status" value="1"/>
</dbReference>
<dbReference type="RefSeq" id="WP_160977708.1">
    <property type="nucleotide sequence ID" value="NZ_WVHK01000015.1"/>
</dbReference>
<accession>A0A6I4YPZ5</accession>
<evidence type="ECO:0000256" key="1">
    <source>
        <dbReference type="SAM" id="MobiDB-lite"/>
    </source>
</evidence>
<dbReference type="GO" id="GO:0016787">
    <property type="term" value="F:hydrolase activity"/>
    <property type="evidence" value="ECO:0007669"/>
    <property type="project" value="UniProtKB-KW"/>
</dbReference>
<feature type="compositionally biased region" description="Basic residues" evidence="1">
    <location>
        <begin position="482"/>
        <end position="492"/>
    </location>
</feature>
<feature type="region of interest" description="Disordered" evidence="1">
    <location>
        <begin position="470"/>
        <end position="492"/>
    </location>
</feature>
<dbReference type="AlphaFoldDB" id="A0A6I4YPZ5"/>
<reference evidence="3 4" key="1">
    <citation type="submission" date="2019-11" db="EMBL/GenBank/DDBJ databases">
        <title>Genome sequence of Deinococcus xianganensis Y35, AI-2 producing algicidal bacterium, isolated from lake water.</title>
        <authorList>
            <person name="Li Y."/>
        </authorList>
    </citation>
    <scope>NUCLEOTIDE SEQUENCE [LARGE SCALE GENOMIC DNA]</scope>
    <source>
        <strain evidence="3 4">Y35</strain>
    </source>
</reference>
<dbReference type="Proteomes" id="UP000430519">
    <property type="component" value="Unassembled WGS sequence"/>
</dbReference>
<keyword evidence="4" id="KW-1185">Reference proteome</keyword>
<feature type="domain" description="Metallo-beta-lactamase" evidence="2">
    <location>
        <begin position="47"/>
        <end position="100"/>
    </location>
</feature>
<dbReference type="Pfam" id="PF00753">
    <property type="entry name" value="Lactamase_B"/>
    <property type="match status" value="1"/>
</dbReference>
<keyword evidence="3" id="KW-0378">Hydrolase</keyword>
<sequence>MSTDRFLPKTVSVRMYRNGEVTPKGALGGLGDCFLLAFPRPDTPPYYVLIDCGLFQGSTDTSKRLQHTMDLIGKATGEHLDAVVLTHQHYDHLSGFKLAWSTFEKFTVDEVWLAWTEDPSDPLAKQLRSRRAQQVDALRHIGQTLRLHLTKARAALDPRQLKRDETFGAQLEALLSFSDPVNDGKNSMPLAEVMQAVGQRGQVRYFKPGDTFVLGDGMTRGYVLGPPRNLANLRRSDPSADGSEVYLNSPLRALVHTAAPDEATPAGEENQREAELPFGRHRLERRIDHLYASYGDPERRWRRIDTDWYQAAGPLALQLDGDTNNTSLVLAFEIPDSGAVLLFPGDAQVGNWLSWDSVQFTVPISTGQRTVTAVDLLRQTMLYKVGHHGSHNATLRERGLERMTHPDLVAMIPVDGKFAQQTKHWEMPYGDLYARLLTRTSGRVLRADQDVDLSKIAFPGQVTQHRDFVEYRLPGGPNPPSSKRRTRRDSTK</sequence>